<dbReference type="InterPro" id="IPR053134">
    <property type="entry name" value="RNA-dir_DNA_polymerase"/>
</dbReference>
<dbReference type="AlphaFoldDB" id="A0A151NNZ2"/>
<name>A0A151NNZ2_ALLMI</name>
<proteinExistence type="predicted"/>
<organism evidence="1 2">
    <name type="scientific">Alligator mississippiensis</name>
    <name type="common">American alligator</name>
    <dbReference type="NCBI Taxonomy" id="8496"/>
    <lineage>
        <taxon>Eukaryota</taxon>
        <taxon>Metazoa</taxon>
        <taxon>Chordata</taxon>
        <taxon>Craniata</taxon>
        <taxon>Vertebrata</taxon>
        <taxon>Euteleostomi</taxon>
        <taxon>Archelosauria</taxon>
        <taxon>Archosauria</taxon>
        <taxon>Crocodylia</taxon>
        <taxon>Alligatoridae</taxon>
        <taxon>Alligatorinae</taxon>
        <taxon>Alligator</taxon>
    </lineage>
</organism>
<dbReference type="InterPro" id="IPR043502">
    <property type="entry name" value="DNA/RNA_pol_sf"/>
</dbReference>
<accession>A0A151NNZ2</accession>
<evidence type="ECO:0008006" key="3">
    <source>
        <dbReference type="Google" id="ProtNLM"/>
    </source>
</evidence>
<dbReference type="PANTHER" id="PTHR24559">
    <property type="entry name" value="TRANSPOSON TY3-I GAG-POL POLYPROTEIN"/>
    <property type="match status" value="1"/>
</dbReference>
<dbReference type="CDD" id="cd01647">
    <property type="entry name" value="RT_LTR"/>
    <property type="match status" value="1"/>
</dbReference>
<dbReference type="STRING" id="8496.A0A151NNZ2"/>
<evidence type="ECO:0000313" key="2">
    <source>
        <dbReference type="Proteomes" id="UP000050525"/>
    </source>
</evidence>
<reference evidence="1 2" key="1">
    <citation type="journal article" date="2012" name="Genome Biol.">
        <title>Sequencing three crocodilian genomes to illuminate the evolution of archosaurs and amniotes.</title>
        <authorList>
            <person name="St John J.A."/>
            <person name="Braun E.L."/>
            <person name="Isberg S.R."/>
            <person name="Miles L.G."/>
            <person name="Chong A.Y."/>
            <person name="Gongora J."/>
            <person name="Dalzell P."/>
            <person name="Moran C."/>
            <person name="Bed'hom B."/>
            <person name="Abzhanov A."/>
            <person name="Burgess S.C."/>
            <person name="Cooksey A.M."/>
            <person name="Castoe T.A."/>
            <person name="Crawford N.G."/>
            <person name="Densmore L.D."/>
            <person name="Drew J.C."/>
            <person name="Edwards S.V."/>
            <person name="Faircloth B.C."/>
            <person name="Fujita M.K."/>
            <person name="Greenwold M.J."/>
            <person name="Hoffmann F.G."/>
            <person name="Howard J.M."/>
            <person name="Iguchi T."/>
            <person name="Janes D.E."/>
            <person name="Khan S.Y."/>
            <person name="Kohno S."/>
            <person name="de Koning A.J."/>
            <person name="Lance S.L."/>
            <person name="McCarthy F.M."/>
            <person name="McCormack J.E."/>
            <person name="Merchant M.E."/>
            <person name="Peterson D.G."/>
            <person name="Pollock D.D."/>
            <person name="Pourmand N."/>
            <person name="Raney B.J."/>
            <person name="Roessler K.A."/>
            <person name="Sanford J.R."/>
            <person name="Sawyer R.H."/>
            <person name="Schmidt C.J."/>
            <person name="Triplett E.W."/>
            <person name="Tuberville T.D."/>
            <person name="Venegas-Anaya M."/>
            <person name="Howard J.T."/>
            <person name="Jarvis E.D."/>
            <person name="Guillette L.J.Jr."/>
            <person name="Glenn T.C."/>
            <person name="Green R.E."/>
            <person name="Ray D.A."/>
        </authorList>
    </citation>
    <scope>NUCLEOTIDE SEQUENCE [LARGE SCALE GENOMIC DNA]</scope>
    <source>
        <strain evidence="1">KSC_2009_1</strain>
    </source>
</reference>
<gene>
    <name evidence="1" type="ORF">Y1Q_0015673</name>
</gene>
<comment type="caution">
    <text evidence="1">The sequence shown here is derived from an EMBL/GenBank/DDBJ whole genome shotgun (WGS) entry which is preliminary data.</text>
</comment>
<protein>
    <recommendedName>
        <fullName evidence="3">Reverse transcriptase domain-containing protein</fullName>
    </recommendedName>
</protein>
<dbReference type="Gene3D" id="3.10.10.10">
    <property type="entry name" value="HIV Type 1 Reverse Transcriptase, subunit A, domain 1"/>
    <property type="match status" value="1"/>
</dbReference>
<dbReference type="EMBL" id="AKHW03002524">
    <property type="protein sequence ID" value="KYO38430.1"/>
    <property type="molecule type" value="Genomic_DNA"/>
</dbReference>
<evidence type="ECO:0000313" key="1">
    <source>
        <dbReference type="EMBL" id="KYO38430.1"/>
    </source>
</evidence>
<sequence length="158" mass="17462">MSPWASPVVLVWKQDGTIRFCVDYSKLNTITSSNAYPVPRMDSLLDTVGRAKFISTLNLSKRFWQMALDLDTIAKSAFTMPLGLFEFTVLPFAPGSNAQCLGLLLAIVLALWLTDIWTLRTPPHAATTCLTPPCHPKASPRNYHLDPILLAGPQQGHQ</sequence>
<dbReference type="Proteomes" id="UP000050525">
    <property type="component" value="Unassembled WGS sequence"/>
</dbReference>
<dbReference type="PANTHER" id="PTHR24559:SF454">
    <property type="entry name" value="RIBONUCLEASE H"/>
    <property type="match status" value="1"/>
</dbReference>
<keyword evidence="2" id="KW-1185">Reference proteome</keyword>
<dbReference type="SUPFAM" id="SSF56672">
    <property type="entry name" value="DNA/RNA polymerases"/>
    <property type="match status" value="1"/>
</dbReference>